<sequence>MSANAAPPRTPPLDHDAAEVIAGRLFDDEALRDRVCEILRERGAFVVTDLADADPDEMAELVAGAVDQNELSSHATESLLLSLGLKPGAQDVAAEALAAIRCGRMDEAAHLIERGFDTASVDAAQHLHRYRSRA</sequence>
<evidence type="ECO:0000313" key="1">
    <source>
        <dbReference type="EMBL" id="MFD1330725.1"/>
    </source>
</evidence>
<dbReference type="Proteomes" id="UP001597171">
    <property type="component" value="Unassembled WGS sequence"/>
</dbReference>
<reference evidence="2" key="1">
    <citation type="journal article" date="2019" name="Int. J. Syst. Evol. Microbiol.">
        <title>The Global Catalogue of Microorganisms (GCM) 10K type strain sequencing project: providing services to taxonomists for standard genome sequencing and annotation.</title>
        <authorList>
            <consortium name="The Broad Institute Genomics Platform"/>
            <consortium name="The Broad Institute Genome Sequencing Center for Infectious Disease"/>
            <person name="Wu L."/>
            <person name="Ma J."/>
        </authorList>
    </citation>
    <scope>NUCLEOTIDE SEQUENCE [LARGE SCALE GENOMIC DNA]</scope>
    <source>
        <strain evidence="2">CCUG 61696</strain>
    </source>
</reference>
<dbReference type="RefSeq" id="WP_378773914.1">
    <property type="nucleotide sequence ID" value="NZ_JBHTMX010000005.1"/>
</dbReference>
<comment type="caution">
    <text evidence="1">The sequence shown here is derived from an EMBL/GenBank/DDBJ whole genome shotgun (WGS) entry which is preliminary data.</text>
</comment>
<proteinExistence type="predicted"/>
<name>A0ABW3Z3F8_9HYPH</name>
<gene>
    <name evidence="1" type="ORF">ACFQ4O_01790</name>
</gene>
<protein>
    <submittedName>
        <fullName evidence="1">Uncharacterized protein</fullName>
    </submittedName>
</protein>
<keyword evidence="2" id="KW-1185">Reference proteome</keyword>
<evidence type="ECO:0000313" key="2">
    <source>
        <dbReference type="Proteomes" id="UP001597171"/>
    </source>
</evidence>
<organism evidence="1 2">
    <name type="scientific">Methylopila musalis</name>
    <dbReference type="NCBI Taxonomy" id="1134781"/>
    <lineage>
        <taxon>Bacteria</taxon>
        <taxon>Pseudomonadati</taxon>
        <taxon>Pseudomonadota</taxon>
        <taxon>Alphaproteobacteria</taxon>
        <taxon>Hyphomicrobiales</taxon>
        <taxon>Methylopilaceae</taxon>
        <taxon>Methylopila</taxon>
    </lineage>
</organism>
<dbReference type="EMBL" id="JBHTMX010000005">
    <property type="protein sequence ID" value="MFD1330725.1"/>
    <property type="molecule type" value="Genomic_DNA"/>
</dbReference>
<accession>A0ABW3Z3F8</accession>